<evidence type="ECO:0000313" key="4">
    <source>
        <dbReference type="Proteomes" id="UP000053676"/>
    </source>
</evidence>
<feature type="transmembrane region" description="Helical" evidence="2">
    <location>
        <begin position="78"/>
        <end position="94"/>
    </location>
</feature>
<keyword evidence="2" id="KW-0472">Membrane</keyword>
<dbReference type="STRING" id="51031.W2TDJ4"/>
<dbReference type="SUPFAM" id="SSF81321">
    <property type="entry name" value="Family A G protein-coupled receptor-like"/>
    <property type="match status" value="1"/>
</dbReference>
<dbReference type="EMBL" id="KI659651">
    <property type="protein sequence ID" value="ETN79092.1"/>
    <property type="molecule type" value="Genomic_DNA"/>
</dbReference>
<evidence type="ECO:0000313" key="3">
    <source>
        <dbReference type="EMBL" id="ETN79092.1"/>
    </source>
</evidence>
<accession>W2TDJ4</accession>
<name>W2TDJ4_NECAM</name>
<keyword evidence="4" id="KW-1185">Reference proteome</keyword>
<reference evidence="4" key="1">
    <citation type="journal article" date="2014" name="Nat. Genet.">
        <title>Genome of the human hookworm Necator americanus.</title>
        <authorList>
            <person name="Tang Y.T."/>
            <person name="Gao X."/>
            <person name="Rosa B.A."/>
            <person name="Abubucker S."/>
            <person name="Hallsworth-Pepin K."/>
            <person name="Martin J."/>
            <person name="Tyagi R."/>
            <person name="Heizer E."/>
            <person name="Zhang X."/>
            <person name="Bhonagiri-Palsikar V."/>
            <person name="Minx P."/>
            <person name="Warren W.C."/>
            <person name="Wang Q."/>
            <person name="Zhan B."/>
            <person name="Hotez P.J."/>
            <person name="Sternberg P.W."/>
            <person name="Dougall A."/>
            <person name="Gaze S.T."/>
            <person name="Mulvenna J."/>
            <person name="Sotillo J."/>
            <person name="Ranganathan S."/>
            <person name="Rabelo E.M."/>
            <person name="Wilson R.K."/>
            <person name="Felgner P.L."/>
            <person name="Bethony J."/>
            <person name="Hawdon J.M."/>
            <person name="Gasser R.B."/>
            <person name="Loukas A."/>
            <person name="Mitreva M."/>
        </authorList>
    </citation>
    <scope>NUCLEOTIDE SEQUENCE [LARGE SCALE GENOMIC DNA]</scope>
</reference>
<evidence type="ECO:0000256" key="2">
    <source>
        <dbReference type="SAM" id="Phobius"/>
    </source>
</evidence>
<dbReference type="PANTHER" id="PTHR46709:SF5">
    <property type="entry name" value="G-PROTEIN COUPLED RECEPTORS FAMILY 1 PROFILE DOMAIN-CONTAINING PROTEIN"/>
    <property type="match status" value="1"/>
</dbReference>
<proteinExistence type="predicted"/>
<keyword evidence="2" id="KW-1133">Transmembrane helix</keyword>
<protein>
    <recommendedName>
        <fullName evidence="5">G-protein coupled receptors family 1 profile domain-containing protein</fullName>
    </recommendedName>
</protein>
<organism evidence="3 4">
    <name type="scientific">Necator americanus</name>
    <name type="common">Human hookworm</name>
    <dbReference type="NCBI Taxonomy" id="51031"/>
    <lineage>
        <taxon>Eukaryota</taxon>
        <taxon>Metazoa</taxon>
        <taxon>Ecdysozoa</taxon>
        <taxon>Nematoda</taxon>
        <taxon>Chromadorea</taxon>
        <taxon>Rhabditida</taxon>
        <taxon>Rhabditina</taxon>
        <taxon>Rhabditomorpha</taxon>
        <taxon>Strongyloidea</taxon>
        <taxon>Ancylostomatidae</taxon>
        <taxon>Bunostominae</taxon>
        <taxon>Necator</taxon>
    </lineage>
</organism>
<evidence type="ECO:0000256" key="1">
    <source>
        <dbReference type="SAM" id="MobiDB-lite"/>
    </source>
</evidence>
<feature type="region of interest" description="Disordered" evidence="1">
    <location>
        <begin position="1"/>
        <end position="24"/>
    </location>
</feature>
<dbReference type="PANTHER" id="PTHR46709">
    <property type="entry name" value="PROTEIN CBG23488-RELATED"/>
    <property type="match status" value="1"/>
</dbReference>
<dbReference type="Proteomes" id="UP000053676">
    <property type="component" value="Unassembled WGS sequence"/>
</dbReference>
<feature type="compositionally biased region" description="Basic and acidic residues" evidence="1">
    <location>
        <begin position="287"/>
        <end position="300"/>
    </location>
</feature>
<feature type="region of interest" description="Disordered" evidence="1">
    <location>
        <begin position="263"/>
        <end position="300"/>
    </location>
</feature>
<dbReference type="AlphaFoldDB" id="W2TDJ4"/>
<sequence length="300" mass="34103">MRQLIAGDPGSRIQKRKPQGSRGLHPMNFEHFPLPDTPPTPPILQCFRSLRVAETRKMTSNLIQMQLRKAMDSSSSDLKVSMTFSCYLIILGTIERYLITQRSECLKRFRQSRGLLAFFMFLLSLLLRGTLVFEIQSKIRSATRLLVLIVCSYLLANVLNVLITLWEYVAFQSTQTQEAYVIYEACTDVISVLYVLVCATRLLVYITCNKEIRDAMTQQLCPTYSSKTLKYTKPLDVDQPNRQVGTELDAVAIAIARRLVFSDSPYGDDGDDPESPLQAIVYANDHAPMEKESRKKEKKG</sequence>
<feature type="transmembrane region" description="Helical" evidence="2">
    <location>
        <begin position="114"/>
        <end position="133"/>
    </location>
</feature>
<feature type="transmembrane region" description="Helical" evidence="2">
    <location>
        <begin position="145"/>
        <end position="169"/>
    </location>
</feature>
<dbReference type="KEGG" id="nai:NECAME_10039"/>
<dbReference type="Gene3D" id="1.20.1070.10">
    <property type="entry name" value="Rhodopsin 7-helix transmembrane proteins"/>
    <property type="match status" value="1"/>
</dbReference>
<keyword evidence="2" id="KW-0812">Transmembrane</keyword>
<dbReference type="OrthoDB" id="5815200at2759"/>
<evidence type="ECO:0008006" key="5">
    <source>
        <dbReference type="Google" id="ProtNLM"/>
    </source>
</evidence>
<gene>
    <name evidence="3" type="ORF">NECAME_10039</name>
</gene>
<feature type="transmembrane region" description="Helical" evidence="2">
    <location>
        <begin position="189"/>
        <end position="208"/>
    </location>
</feature>